<reference evidence="2" key="1">
    <citation type="submission" date="2018-09" db="EMBL/GenBank/DDBJ databases">
        <title>Acidovorax cavernicola nov. sp. isolated from Gruta de las Maravillas (Aracena, Spain).</title>
        <authorList>
            <person name="Jurado V."/>
            <person name="Gutierrez-Patricio S."/>
            <person name="Gonzalez-Pimentel J.L."/>
            <person name="Miller A.Z."/>
            <person name="Laiz L."/>
            <person name="Saiz-Jimenez C."/>
        </authorList>
    </citation>
    <scope>NUCLEOTIDE SEQUENCE [LARGE SCALE GENOMIC DNA]</scope>
    <source>
        <strain evidence="2">1011MAR3C25</strain>
    </source>
</reference>
<dbReference type="OrthoDB" id="7690273at2"/>
<gene>
    <name evidence="1" type="ORF">D3P04_22365</name>
</gene>
<sequence>MEIASIGAGIPGRGNPPVLQDRIEQAFLEEMLKYVRPPSSQEGFGGGHGEEQFSSFMNREYAALLAARLDLGLGALE</sequence>
<dbReference type="Proteomes" id="UP000284202">
    <property type="component" value="Unassembled WGS sequence"/>
</dbReference>
<evidence type="ECO:0000313" key="2">
    <source>
        <dbReference type="Proteomes" id="UP000284202"/>
    </source>
</evidence>
<proteinExistence type="predicted"/>
<dbReference type="RefSeq" id="WP_119752102.1">
    <property type="nucleotide sequence ID" value="NZ_QZCG01000023.1"/>
</dbReference>
<organism evidence="1 2">
    <name type="scientific">Paracoccus onubensis</name>
    <dbReference type="NCBI Taxonomy" id="1675788"/>
    <lineage>
        <taxon>Bacteria</taxon>
        <taxon>Pseudomonadati</taxon>
        <taxon>Pseudomonadota</taxon>
        <taxon>Alphaproteobacteria</taxon>
        <taxon>Rhodobacterales</taxon>
        <taxon>Paracoccaceae</taxon>
        <taxon>Paracoccus</taxon>
    </lineage>
</organism>
<dbReference type="AlphaFoldDB" id="A0A418SLU2"/>
<accession>A0A418SLU2</accession>
<evidence type="ECO:0000313" key="1">
    <source>
        <dbReference type="EMBL" id="RJE81930.1"/>
    </source>
</evidence>
<keyword evidence="2" id="KW-1185">Reference proteome</keyword>
<comment type="caution">
    <text evidence="1">The sequence shown here is derived from an EMBL/GenBank/DDBJ whole genome shotgun (WGS) entry which is preliminary data.</text>
</comment>
<protein>
    <recommendedName>
        <fullName evidence="3">Flagellar biosynthesis protein FlgJ</fullName>
    </recommendedName>
</protein>
<dbReference type="EMBL" id="QZCG01000023">
    <property type="protein sequence ID" value="RJE81930.1"/>
    <property type="molecule type" value="Genomic_DNA"/>
</dbReference>
<name>A0A418SLU2_9RHOB</name>
<evidence type="ECO:0008006" key="3">
    <source>
        <dbReference type="Google" id="ProtNLM"/>
    </source>
</evidence>